<name>A0A2I4CPK5_AUSLI</name>
<evidence type="ECO:0000256" key="5">
    <source>
        <dbReference type="ARBA" id="ARBA00023015"/>
    </source>
</evidence>
<dbReference type="SMART" id="SM00692">
    <property type="entry name" value="DM3"/>
    <property type="match status" value="1"/>
</dbReference>
<feature type="region of interest" description="Disordered" evidence="10">
    <location>
        <begin position="103"/>
        <end position="137"/>
    </location>
</feature>
<dbReference type="InterPro" id="IPR015633">
    <property type="entry name" value="E2F"/>
</dbReference>
<keyword evidence="4" id="KW-0862">Zinc</keyword>
<feature type="compositionally biased region" description="Basic and acidic residues" evidence="10">
    <location>
        <begin position="123"/>
        <end position="134"/>
    </location>
</feature>
<dbReference type="InterPro" id="IPR036388">
    <property type="entry name" value="WH-like_DNA-bd_sf"/>
</dbReference>
<comment type="subcellular location">
    <subcellularLocation>
        <location evidence="9">Nucleus</location>
    </subcellularLocation>
</comment>
<keyword evidence="9" id="KW-0539">Nucleus</keyword>
<keyword evidence="2" id="KW-0479">Metal-binding</keyword>
<reference evidence="13" key="1">
    <citation type="submission" date="2025-08" db="UniProtKB">
        <authorList>
            <consortium name="RefSeq"/>
        </authorList>
    </citation>
    <scope>IDENTIFICATION</scope>
    <source>
        <strain evidence="13">Quisiro</strain>
    </source>
</reference>
<protein>
    <submittedName>
        <fullName evidence="13">Transcription factor E2F3</fullName>
    </submittedName>
</protein>
<dbReference type="Pfam" id="PF05485">
    <property type="entry name" value="THAP"/>
    <property type="match status" value="1"/>
</dbReference>
<evidence type="ECO:0000256" key="7">
    <source>
        <dbReference type="ARBA" id="ARBA00023163"/>
    </source>
</evidence>
<dbReference type="OrthoDB" id="1743261at2759"/>
<feature type="domain" description="THAP-type" evidence="11">
    <location>
        <begin position="1"/>
        <end position="82"/>
    </location>
</feature>
<dbReference type="PANTHER" id="PTHR12081">
    <property type="entry name" value="TRANSCRIPTION FACTOR E2F"/>
    <property type="match status" value="1"/>
</dbReference>
<evidence type="ECO:0000313" key="12">
    <source>
        <dbReference type="Proteomes" id="UP000192220"/>
    </source>
</evidence>
<dbReference type="InterPro" id="IPR032198">
    <property type="entry name" value="E2F_CC-MB"/>
</dbReference>
<keyword evidence="3 8" id="KW-0863">Zinc-finger</keyword>
<dbReference type="Gene3D" id="1.10.10.10">
    <property type="entry name" value="Winged helix-like DNA-binding domain superfamily/Winged helix DNA-binding domain"/>
    <property type="match status" value="1"/>
</dbReference>
<evidence type="ECO:0000259" key="11">
    <source>
        <dbReference type="PROSITE" id="PS50950"/>
    </source>
</evidence>
<dbReference type="PANTHER" id="PTHR12081:SF19">
    <property type="entry name" value="TRANSCRIPTION FACTOR E2F6"/>
    <property type="match status" value="1"/>
</dbReference>
<evidence type="ECO:0000256" key="1">
    <source>
        <dbReference type="ARBA" id="ARBA00010940"/>
    </source>
</evidence>
<dbReference type="GO" id="GO:0008270">
    <property type="term" value="F:zinc ion binding"/>
    <property type="evidence" value="ECO:0007669"/>
    <property type="project" value="UniProtKB-KW"/>
</dbReference>
<dbReference type="InParanoid" id="A0A2I4CPK5"/>
<dbReference type="InterPro" id="IPR037241">
    <property type="entry name" value="E2F-DP_heterodim"/>
</dbReference>
<proteinExistence type="inferred from homology"/>
<evidence type="ECO:0000256" key="10">
    <source>
        <dbReference type="SAM" id="MobiDB-lite"/>
    </source>
</evidence>
<dbReference type="Pfam" id="PF16421">
    <property type="entry name" value="E2F_CC-MB"/>
    <property type="match status" value="1"/>
</dbReference>
<keyword evidence="5 9" id="KW-0805">Transcription regulation</keyword>
<dbReference type="Proteomes" id="UP000192220">
    <property type="component" value="Unplaced"/>
</dbReference>
<organism evidence="12 13">
    <name type="scientific">Austrofundulus limnaeus</name>
    <name type="common">Annual killifish</name>
    <dbReference type="NCBI Taxonomy" id="52670"/>
    <lineage>
        <taxon>Eukaryota</taxon>
        <taxon>Metazoa</taxon>
        <taxon>Chordata</taxon>
        <taxon>Craniata</taxon>
        <taxon>Vertebrata</taxon>
        <taxon>Euteleostomi</taxon>
        <taxon>Actinopterygii</taxon>
        <taxon>Neopterygii</taxon>
        <taxon>Teleostei</taxon>
        <taxon>Neoteleostei</taxon>
        <taxon>Acanthomorphata</taxon>
        <taxon>Ovalentaria</taxon>
        <taxon>Atherinomorphae</taxon>
        <taxon>Cyprinodontiformes</taxon>
        <taxon>Rivulidae</taxon>
        <taxon>Austrofundulus</taxon>
    </lineage>
</organism>
<comment type="similarity">
    <text evidence="1 9">Belongs to the E2F/DP family.</text>
</comment>
<evidence type="ECO:0000256" key="3">
    <source>
        <dbReference type="ARBA" id="ARBA00022771"/>
    </source>
</evidence>
<keyword evidence="7 9" id="KW-0804">Transcription</keyword>
<dbReference type="SMART" id="SM01372">
    <property type="entry name" value="E2F_TDP"/>
    <property type="match status" value="1"/>
</dbReference>
<dbReference type="GO" id="GO:0090575">
    <property type="term" value="C:RNA polymerase II transcription regulator complex"/>
    <property type="evidence" value="ECO:0007669"/>
    <property type="project" value="TreeGrafter"/>
</dbReference>
<dbReference type="RefSeq" id="XP_013881935.1">
    <property type="nucleotide sequence ID" value="XM_014026481.1"/>
</dbReference>
<dbReference type="Pfam" id="PF02319">
    <property type="entry name" value="WHD_E2F_TDP"/>
    <property type="match status" value="1"/>
</dbReference>
<keyword evidence="6 8" id="KW-0238">DNA-binding</keyword>
<dbReference type="PROSITE" id="PS50950">
    <property type="entry name" value="ZF_THAP"/>
    <property type="match status" value="1"/>
</dbReference>
<sequence length="360" mass="39989">MGKCIVSGCPNRMVAPNRLALNRPTRRFFRFPRDPDRVKVWLAALRETDKDRLEEHIICEDHFLPEDLCKAGIRGDAIPIMPPYLDGPLGLVGSWSRDALQEEAQWSPGPDPPKQDSGGGAEKPAEPETTRDSPEAAVRVVIADTPLSLLTRGFLELLMASGEGVVDIEEAAKNLQTLTCRVLNIIGVLRGLGLVQREPGNRVKWIGGPIYNFLFRNPLRFLVVLEKLQQVENELDQLIKMCSEQLFSLTEDPQNAASAYVSCEDIVRLFQDQTTIVVKAPLDTKLNVPPPDQKSARVHLIAEQNPILALTCEADPADPAASLPAGHSRPFTLLERSSVRIFSLHRVGDLRRPETKKRPL</sequence>
<dbReference type="CDD" id="cd14660">
    <property type="entry name" value="E2F_DD"/>
    <property type="match status" value="1"/>
</dbReference>
<evidence type="ECO:0000256" key="2">
    <source>
        <dbReference type="ARBA" id="ARBA00022723"/>
    </source>
</evidence>
<accession>A0A2I4CPK5</accession>
<evidence type="ECO:0000256" key="6">
    <source>
        <dbReference type="ARBA" id="ARBA00023125"/>
    </source>
</evidence>
<dbReference type="GO" id="GO:0000978">
    <property type="term" value="F:RNA polymerase II cis-regulatory region sequence-specific DNA binding"/>
    <property type="evidence" value="ECO:0007669"/>
    <property type="project" value="InterPro"/>
</dbReference>
<keyword evidence="12" id="KW-1185">Reference proteome</keyword>
<dbReference type="GO" id="GO:0046983">
    <property type="term" value="F:protein dimerization activity"/>
    <property type="evidence" value="ECO:0007669"/>
    <property type="project" value="InterPro"/>
</dbReference>
<dbReference type="SMART" id="SM00980">
    <property type="entry name" value="THAP"/>
    <property type="match status" value="1"/>
</dbReference>
<dbReference type="GeneID" id="106530777"/>
<evidence type="ECO:0000313" key="13">
    <source>
        <dbReference type="RefSeq" id="XP_013881935.1"/>
    </source>
</evidence>
<dbReference type="InterPro" id="IPR006612">
    <property type="entry name" value="THAP_Znf"/>
</dbReference>
<dbReference type="SUPFAM" id="SSF144074">
    <property type="entry name" value="E2F-DP heterodimerization region"/>
    <property type="match status" value="1"/>
</dbReference>
<evidence type="ECO:0000256" key="8">
    <source>
        <dbReference type="PROSITE-ProRule" id="PRU00309"/>
    </source>
</evidence>
<dbReference type="AlphaFoldDB" id="A0A2I4CPK5"/>
<dbReference type="Gene3D" id="6.10.250.540">
    <property type="match status" value="1"/>
</dbReference>
<dbReference type="InterPro" id="IPR036390">
    <property type="entry name" value="WH_DNA-bd_sf"/>
</dbReference>
<dbReference type="SUPFAM" id="SSF57716">
    <property type="entry name" value="Glucocorticoid receptor-like (DNA-binding domain)"/>
    <property type="match status" value="1"/>
</dbReference>
<evidence type="ECO:0000256" key="4">
    <source>
        <dbReference type="ARBA" id="ARBA00022833"/>
    </source>
</evidence>
<dbReference type="SUPFAM" id="SSF46785">
    <property type="entry name" value="Winged helix' DNA-binding domain"/>
    <property type="match status" value="1"/>
</dbReference>
<gene>
    <name evidence="13" type="primary">LOC106530777</name>
</gene>
<dbReference type="STRING" id="52670.A0A2I4CPK5"/>
<dbReference type="KEGG" id="alim:106530777"/>
<evidence type="ECO:0000256" key="9">
    <source>
        <dbReference type="RuleBase" id="RU003796"/>
    </source>
</evidence>
<dbReference type="GO" id="GO:0000981">
    <property type="term" value="F:DNA-binding transcription factor activity, RNA polymerase II-specific"/>
    <property type="evidence" value="ECO:0007669"/>
    <property type="project" value="TreeGrafter"/>
</dbReference>
<dbReference type="InterPro" id="IPR003316">
    <property type="entry name" value="E2F_WHTH_DNA-bd_dom"/>
</dbReference>